<dbReference type="EMBL" id="CP120372">
    <property type="protein sequence ID" value="WEX85322.1"/>
    <property type="molecule type" value="Genomic_DNA"/>
</dbReference>
<proteinExistence type="predicted"/>
<accession>A0ABY8D6J0</accession>
<keyword evidence="1" id="KW-0614">Plasmid</keyword>
<name>A0ABY8D6J0_9HYPH</name>
<geneLocation type="plasmid" evidence="1 2">
    <name>unnamed</name>
</geneLocation>
<organism evidence="1 2">
    <name type="scientific">Sinorhizobium numidicum</name>
    <dbReference type="NCBI Taxonomy" id="680248"/>
    <lineage>
        <taxon>Bacteria</taxon>
        <taxon>Pseudomonadati</taxon>
        <taxon>Pseudomonadota</taxon>
        <taxon>Alphaproteobacteria</taxon>
        <taxon>Hyphomicrobiales</taxon>
        <taxon>Rhizobiaceae</taxon>
        <taxon>Sinorhizobium/Ensifer group</taxon>
        <taxon>Sinorhizobium</taxon>
    </lineage>
</organism>
<dbReference type="RefSeq" id="WP_280736233.1">
    <property type="nucleotide sequence ID" value="NZ_CP120369.1"/>
</dbReference>
<gene>
    <name evidence="1" type="ORF">PYH38_006217</name>
</gene>
<dbReference type="Proteomes" id="UP001235547">
    <property type="component" value="Plasmid unnamed"/>
</dbReference>
<keyword evidence="2" id="KW-1185">Reference proteome</keyword>
<protein>
    <submittedName>
        <fullName evidence="1">Uncharacterized protein</fullName>
    </submittedName>
</protein>
<evidence type="ECO:0000313" key="1">
    <source>
        <dbReference type="EMBL" id="WEX85322.1"/>
    </source>
</evidence>
<reference evidence="1 2" key="1">
    <citation type="submission" date="2023-03" db="EMBL/GenBank/DDBJ databases">
        <authorList>
            <person name="Kaur S."/>
            <person name="Espinosa-Saiz D."/>
            <person name="Velazquez E."/>
            <person name="Menendez E."/>
            <person name="diCenzo G.C."/>
        </authorList>
    </citation>
    <scope>NUCLEOTIDE SEQUENCE [LARGE SCALE GENOMIC DNA]</scope>
    <source>
        <strain evidence="1 2">LMG 27395</strain>
        <plasmid evidence="1 2">unnamed</plasmid>
    </source>
</reference>
<evidence type="ECO:0000313" key="2">
    <source>
        <dbReference type="Proteomes" id="UP001235547"/>
    </source>
</evidence>
<sequence>MNEVAERYGLEPNHVSWLTKARRFMLIHPAPEYAVEFAAKPVDFCNFMERRIVRGLQRQSLADCGV</sequence>